<proteinExistence type="predicted"/>
<reference evidence="1 2" key="1">
    <citation type="submission" date="2018-03" db="EMBL/GenBank/DDBJ databases">
        <authorList>
            <person name="Keele B.F."/>
        </authorList>
    </citation>
    <scope>NUCLEOTIDE SEQUENCE [LARGE SCALE GENOMIC DNA]</scope>
    <source>
        <strain evidence="1 2">AU19729</strain>
    </source>
</reference>
<comment type="caution">
    <text evidence="1">The sequence shown here is derived from an EMBL/GenBank/DDBJ whole genome shotgun (WGS) entry which is preliminary data.</text>
</comment>
<dbReference type="AlphaFoldDB" id="A0A2S9N179"/>
<sequence>MPVRIDGPLVPTLHIGVVADVRPRFSNIRANRYRAHRDARRNRAVRVQGRAMRADAMPHRRASLAAAAHRDVARLQCCIAPHLCLAASACVVRTGAARMVRCRERLARRALRRAGRVIGTALA</sequence>
<dbReference type="EMBL" id="PVGH01000013">
    <property type="protein sequence ID" value="PRF66096.1"/>
    <property type="molecule type" value="Genomic_DNA"/>
</dbReference>
<dbReference type="RefSeq" id="WP_105796433.1">
    <property type="nucleotide sequence ID" value="NZ_JAGSWF010000035.1"/>
</dbReference>
<name>A0A2S9N179_9BURK</name>
<accession>A0A2S9N179</accession>
<organism evidence="1 2">
    <name type="scientific">Burkholderia multivorans</name>
    <dbReference type="NCBI Taxonomy" id="87883"/>
    <lineage>
        <taxon>Bacteria</taxon>
        <taxon>Pseudomonadati</taxon>
        <taxon>Pseudomonadota</taxon>
        <taxon>Betaproteobacteria</taxon>
        <taxon>Burkholderiales</taxon>
        <taxon>Burkholderiaceae</taxon>
        <taxon>Burkholderia</taxon>
        <taxon>Burkholderia cepacia complex</taxon>
    </lineage>
</organism>
<protein>
    <submittedName>
        <fullName evidence="1">Uncharacterized protein</fullName>
    </submittedName>
</protein>
<dbReference type="Proteomes" id="UP000238982">
    <property type="component" value="Unassembled WGS sequence"/>
</dbReference>
<evidence type="ECO:0000313" key="2">
    <source>
        <dbReference type="Proteomes" id="UP000238982"/>
    </source>
</evidence>
<gene>
    <name evidence="1" type="ORF">C6Q15_02105</name>
</gene>
<evidence type="ECO:0000313" key="1">
    <source>
        <dbReference type="EMBL" id="PRF66096.1"/>
    </source>
</evidence>